<dbReference type="PRINTS" id="PR00111">
    <property type="entry name" value="ABHYDROLASE"/>
</dbReference>
<dbReference type="PRINTS" id="PR00412">
    <property type="entry name" value="EPOXHYDRLASE"/>
</dbReference>
<dbReference type="SUPFAM" id="SSF53474">
    <property type="entry name" value="alpha/beta-Hydrolases"/>
    <property type="match status" value="1"/>
</dbReference>
<evidence type="ECO:0000259" key="2">
    <source>
        <dbReference type="Pfam" id="PF00561"/>
    </source>
</evidence>
<dbReference type="Gene3D" id="3.40.50.1820">
    <property type="entry name" value="alpha/beta hydrolase"/>
    <property type="match status" value="1"/>
</dbReference>
<comment type="caution">
    <text evidence="3">The sequence shown here is derived from an EMBL/GenBank/DDBJ whole genome shotgun (WGS) entry which is preliminary data.</text>
</comment>
<protein>
    <submittedName>
        <fullName evidence="3">Alpha/beta fold hydrolase</fullName>
    </submittedName>
</protein>
<proteinExistence type="predicted"/>
<evidence type="ECO:0000256" key="1">
    <source>
        <dbReference type="ARBA" id="ARBA00022801"/>
    </source>
</evidence>
<keyword evidence="4" id="KW-1185">Reference proteome</keyword>
<dbReference type="PANTHER" id="PTHR43329">
    <property type="entry name" value="EPOXIDE HYDROLASE"/>
    <property type="match status" value="1"/>
</dbReference>
<dbReference type="Pfam" id="PF00561">
    <property type="entry name" value="Abhydrolase_1"/>
    <property type="match status" value="1"/>
</dbReference>
<dbReference type="InterPro" id="IPR000639">
    <property type="entry name" value="Epox_hydrolase-like"/>
</dbReference>
<dbReference type="InterPro" id="IPR029058">
    <property type="entry name" value="AB_hydrolase_fold"/>
</dbReference>
<reference evidence="3 4" key="1">
    <citation type="submission" date="2020-04" db="EMBL/GenBank/DDBJ databases">
        <authorList>
            <person name="Klaysubun C."/>
            <person name="Duangmal K."/>
            <person name="Lipun K."/>
        </authorList>
    </citation>
    <scope>NUCLEOTIDE SEQUENCE [LARGE SCALE GENOMIC DNA]</scope>
    <source>
        <strain evidence="3 4">JCM 11839</strain>
    </source>
</reference>
<keyword evidence="1 3" id="KW-0378">Hydrolase</keyword>
<accession>A0ABX1RC21</accession>
<feature type="domain" description="AB hydrolase-1" evidence="2">
    <location>
        <begin position="23"/>
        <end position="268"/>
    </location>
</feature>
<dbReference type="RefSeq" id="WP_169395045.1">
    <property type="nucleotide sequence ID" value="NZ_BAAAJH010000013.1"/>
</dbReference>
<dbReference type="InterPro" id="IPR000073">
    <property type="entry name" value="AB_hydrolase_1"/>
</dbReference>
<dbReference type="Proteomes" id="UP001296706">
    <property type="component" value="Unassembled WGS sequence"/>
</dbReference>
<sequence length="284" mass="30611">MLTVTRGNLTFDVHEHGSADGVPVLLLHGFPQRGTAWDGVASRLVTAGYRTLAPDQRGYSPCARPRGRSAYRLSEIVGDALAIVDVLVGPSGRVHVVGHDWGAAVGWSLAARHPDRVRSLTAVSVPPPPVYVQSLLTTRQAFASWYIYALQLPVLPERLLGARGRPFSPALVAALQRSGQSRAAAERDAAGLADPAALTAAINWYRALPTRPSGSQEPPVAVPTQFVWSDGDTAITRQATELTHQHVTGPFRYVELRGVSHWILEEAPDQLAQLVLDQLGEHPS</sequence>
<gene>
    <name evidence="3" type="ORF">HF577_07645</name>
</gene>
<dbReference type="EMBL" id="JAAXKY010000016">
    <property type="protein sequence ID" value="NMH76969.1"/>
    <property type="molecule type" value="Genomic_DNA"/>
</dbReference>
<name>A0ABX1RC21_9PSEU</name>
<organism evidence="3 4">
    <name type="scientific">Pseudonocardia xinjiangensis</name>
    <dbReference type="NCBI Taxonomy" id="75289"/>
    <lineage>
        <taxon>Bacteria</taxon>
        <taxon>Bacillati</taxon>
        <taxon>Actinomycetota</taxon>
        <taxon>Actinomycetes</taxon>
        <taxon>Pseudonocardiales</taxon>
        <taxon>Pseudonocardiaceae</taxon>
        <taxon>Pseudonocardia</taxon>
    </lineage>
</organism>
<evidence type="ECO:0000313" key="4">
    <source>
        <dbReference type="Proteomes" id="UP001296706"/>
    </source>
</evidence>
<dbReference type="GO" id="GO:0016787">
    <property type="term" value="F:hydrolase activity"/>
    <property type="evidence" value="ECO:0007669"/>
    <property type="project" value="UniProtKB-KW"/>
</dbReference>
<evidence type="ECO:0000313" key="3">
    <source>
        <dbReference type="EMBL" id="NMH76969.1"/>
    </source>
</evidence>